<name>A0A220MLG7_9BACL</name>
<dbReference type="Proteomes" id="UP000197781">
    <property type="component" value="Chromosome"/>
</dbReference>
<protein>
    <recommendedName>
        <fullName evidence="4">DUF2165 domain-containing protein</fullName>
    </recommendedName>
</protein>
<dbReference type="Pfam" id="PF09933">
    <property type="entry name" value="DUF2165"/>
    <property type="match status" value="1"/>
</dbReference>
<proteinExistence type="predicted"/>
<feature type="transmembrane region" description="Helical" evidence="1">
    <location>
        <begin position="66"/>
        <end position="87"/>
    </location>
</feature>
<feature type="transmembrane region" description="Helical" evidence="1">
    <location>
        <begin position="144"/>
        <end position="161"/>
    </location>
</feature>
<keyword evidence="1" id="KW-0812">Transmembrane</keyword>
<reference evidence="2 3" key="1">
    <citation type="submission" date="2016-11" db="EMBL/GenBank/DDBJ databases">
        <authorList>
            <person name="Jaros S."/>
            <person name="Januszkiewicz K."/>
            <person name="Wedrychowicz H."/>
        </authorList>
    </citation>
    <scope>NUCLEOTIDE SEQUENCE [LARGE SCALE GENOMIC DNA]</scope>
    <source>
        <strain evidence="2 3">NF2</strain>
    </source>
</reference>
<evidence type="ECO:0000256" key="1">
    <source>
        <dbReference type="SAM" id="Phobius"/>
    </source>
</evidence>
<keyword evidence="1" id="KW-0472">Membrane</keyword>
<evidence type="ECO:0008006" key="4">
    <source>
        <dbReference type="Google" id="ProtNLM"/>
    </source>
</evidence>
<keyword evidence="1" id="KW-1133">Transmembrane helix</keyword>
<gene>
    <name evidence="2" type="ORF">BP422_21875</name>
</gene>
<evidence type="ECO:0000313" key="2">
    <source>
        <dbReference type="EMBL" id="ASJ55958.1"/>
    </source>
</evidence>
<accession>A0A220MLG7</accession>
<dbReference type="InterPro" id="IPR018681">
    <property type="entry name" value="DUF2165_transmembrane"/>
</dbReference>
<dbReference type="KEGG" id="bfm:BP422_21875"/>
<sequence length="169" mass="19180">MSNLTLRYLKVLVVALSAAFGTSIFLGNLMDYHSNYQFVQHVLSMDTTFEGNALMWRAITDPTAHTIAYIGIIIAEGLFSLFGWIAAGNMLRNVKKDAKTFNNSKTFAYIAYMVAFCIWFFGFAIVGAEWFAMWQSQVWNGQQVAFNITEVMIGFVILVSLRDREITDR</sequence>
<dbReference type="EMBL" id="CP018145">
    <property type="protein sequence ID" value="ASJ55958.1"/>
    <property type="molecule type" value="Genomic_DNA"/>
</dbReference>
<organism evidence="2 3">
    <name type="scientific">Brevibacillus formosus</name>
    <dbReference type="NCBI Taxonomy" id="54913"/>
    <lineage>
        <taxon>Bacteria</taxon>
        <taxon>Bacillati</taxon>
        <taxon>Bacillota</taxon>
        <taxon>Bacilli</taxon>
        <taxon>Bacillales</taxon>
        <taxon>Paenibacillaceae</taxon>
        <taxon>Brevibacillus</taxon>
    </lineage>
</organism>
<dbReference type="RefSeq" id="WP_088909579.1">
    <property type="nucleotide sequence ID" value="NZ_CP018145.1"/>
</dbReference>
<feature type="transmembrane region" description="Helical" evidence="1">
    <location>
        <begin position="12"/>
        <end position="30"/>
    </location>
</feature>
<evidence type="ECO:0000313" key="3">
    <source>
        <dbReference type="Proteomes" id="UP000197781"/>
    </source>
</evidence>
<feature type="transmembrane region" description="Helical" evidence="1">
    <location>
        <begin position="107"/>
        <end position="132"/>
    </location>
</feature>
<dbReference type="AlphaFoldDB" id="A0A220MLG7"/>